<evidence type="ECO:0000256" key="1">
    <source>
        <dbReference type="SAM" id="MobiDB-lite"/>
    </source>
</evidence>
<dbReference type="KEGG" id="bsc:COCSADRAFT_82806"/>
<gene>
    <name evidence="2" type="ORF">COCSADRAFT_82806</name>
</gene>
<accession>M2RKA6</accession>
<feature type="region of interest" description="Disordered" evidence="1">
    <location>
        <begin position="1"/>
        <end position="24"/>
    </location>
</feature>
<sequence>MDIGGHGYESQSASSMPMPRKLWEHPDPKSTAMWKFMQNANAKHGLKMEASHLPLHFKVCK</sequence>
<protein>
    <submittedName>
        <fullName evidence="2">Uncharacterized protein</fullName>
    </submittedName>
</protein>
<dbReference type="RefSeq" id="XP_007696844.1">
    <property type="nucleotide sequence ID" value="XM_007698654.1"/>
</dbReference>
<dbReference type="Proteomes" id="UP000016934">
    <property type="component" value="Unassembled WGS sequence"/>
</dbReference>
<reference evidence="3" key="2">
    <citation type="journal article" date="2013" name="PLoS Genet.">
        <title>Comparative genome structure, secondary metabolite, and effector coding capacity across Cochliobolus pathogens.</title>
        <authorList>
            <person name="Condon B.J."/>
            <person name="Leng Y."/>
            <person name="Wu D."/>
            <person name="Bushley K.E."/>
            <person name="Ohm R.A."/>
            <person name="Otillar R."/>
            <person name="Martin J."/>
            <person name="Schackwitz W."/>
            <person name="Grimwood J."/>
            <person name="MohdZainudin N."/>
            <person name="Xue C."/>
            <person name="Wang R."/>
            <person name="Manning V.A."/>
            <person name="Dhillon B."/>
            <person name="Tu Z.J."/>
            <person name="Steffenson B.J."/>
            <person name="Salamov A."/>
            <person name="Sun H."/>
            <person name="Lowry S."/>
            <person name="LaButti K."/>
            <person name="Han J."/>
            <person name="Copeland A."/>
            <person name="Lindquist E."/>
            <person name="Barry K."/>
            <person name="Schmutz J."/>
            <person name="Baker S.E."/>
            <person name="Ciuffetti L.M."/>
            <person name="Grigoriev I.V."/>
            <person name="Zhong S."/>
            <person name="Turgeon B.G."/>
        </authorList>
    </citation>
    <scope>NUCLEOTIDE SEQUENCE [LARGE SCALE GENOMIC DNA]</scope>
    <source>
        <strain evidence="3">ND90Pr / ATCC 201652</strain>
    </source>
</reference>
<dbReference type="STRING" id="665912.M2RKA6"/>
<dbReference type="EMBL" id="KB445639">
    <property type="protein sequence ID" value="EMD67104.1"/>
    <property type="molecule type" value="Genomic_DNA"/>
</dbReference>
<reference evidence="2 3" key="1">
    <citation type="journal article" date="2012" name="PLoS Pathog.">
        <title>Diverse lifestyles and strategies of plant pathogenesis encoded in the genomes of eighteen Dothideomycetes fungi.</title>
        <authorList>
            <person name="Ohm R.A."/>
            <person name="Feau N."/>
            <person name="Henrissat B."/>
            <person name="Schoch C.L."/>
            <person name="Horwitz B.A."/>
            <person name="Barry K.W."/>
            <person name="Condon B.J."/>
            <person name="Copeland A.C."/>
            <person name="Dhillon B."/>
            <person name="Glaser F."/>
            <person name="Hesse C.N."/>
            <person name="Kosti I."/>
            <person name="LaButti K."/>
            <person name="Lindquist E.A."/>
            <person name="Lucas S."/>
            <person name="Salamov A.A."/>
            <person name="Bradshaw R.E."/>
            <person name="Ciuffetti L."/>
            <person name="Hamelin R.C."/>
            <person name="Kema G.H.J."/>
            <person name="Lawrence C."/>
            <person name="Scott J.A."/>
            <person name="Spatafora J.W."/>
            <person name="Turgeon B.G."/>
            <person name="de Wit P.J.G.M."/>
            <person name="Zhong S."/>
            <person name="Goodwin S.B."/>
            <person name="Grigoriev I.V."/>
        </authorList>
    </citation>
    <scope>NUCLEOTIDE SEQUENCE [LARGE SCALE GENOMIC DNA]</scope>
    <source>
        <strain evidence="3">ND90Pr / ATCC 201652</strain>
    </source>
</reference>
<evidence type="ECO:0000313" key="2">
    <source>
        <dbReference type="EMBL" id="EMD67104.1"/>
    </source>
</evidence>
<dbReference type="GeneID" id="19140919"/>
<evidence type="ECO:0000313" key="3">
    <source>
        <dbReference type="Proteomes" id="UP000016934"/>
    </source>
</evidence>
<dbReference type="HOGENOM" id="CLU_2996384_0_0_1"/>
<dbReference type="AlphaFoldDB" id="M2RKA6"/>
<proteinExistence type="predicted"/>
<dbReference type="OrthoDB" id="10253869at2759"/>
<name>M2RKA6_COCSN</name>
<organism evidence="2 3">
    <name type="scientific">Cochliobolus sativus (strain ND90Pr / ATCC 201652)</name>
    <name type="common">Common root rot and spot blotch fungus</name>
    <name type="synonym">Bipolaris sorokiniana</name>
    <dbReference type="NCBI Taxonomy" id="665912"/>
    <lineage>
        <taxon>Eukaryota</taxon>
        <taxon>Fungi</taxon>
        <taxon>Dikarya</taxon>
        <taxon>Ascomycota</taxon>
        <taxon>Pezizomycotina</taxon>
        <taxon>Dothideomycetes</taxon>
        <taxon>Pleosporomycetidae</taxon>
        <taxon>Pleosporales</taxon>
        <taxon>Pleosporineae</taxon>
        <taxon>Pleosporaceae</taxon>
        <taxon>Bipolaris</taxon>
    </lineage>
</organism>
<keyword evidence="3" id="KW-1185">Reference proteome</keyword>